<name>A0A0U5K1Z1_LIMRT</name>
<reference evidence="6" key="1">
    <citation type="submission" date="2015-10" db="EMBL/GenBank/DDBJ databases">
        <authorList>
            <person name="Crossman L.C."/>
        </authorList>
    </citation>
    <scope>NUCLEOTIDE SEQUENCE [LARGE SCALE GENOMIC DNA]</scope>
    <source>
        <strain evidence="6">20-2</strain>
    </source>
</reference>
<evidence type="ECO:0000313" key="6">
    <source>
        <dbReference type="Proteomes" id="UP000235484"/>
    </source>
</evidence>
<evidence type="ECO:0000256" key="3">
    <source>
        <dbReference type="ARBA" id="ARBA00022679"/>
    </source>
</evidence>
<dbReference type="RefSeq" id="WP_102817024.1">
    <property type="nucleotide sequence ID" value="NZ_JAJGTF010000144.1"/>
</dbReference>
<evidence type="ECO:0000313" key="5">
    <source>
        <dbReference type="EMBL" id="CUR42565.1"/>
    </source>
</evidence>
<sequence length="288" mass="33479">MKEKINNKFPDFSVLMSVYKNEKPNYLDKALNSIENQTVIPKEIIVVQDGPISQQLSAILKKHQAAFTNNFRIIKNKENQGLGASLRLGTKKVTTNWVARMDSDDISVPERFEKQLNMIKKIPELALIGGQINEFATNVGNIVGSRNVPTSEKEIKKFAKWRSPFNHPTIMMRKDVLQKVGGYVPFGNLEDYYLWVRVISSGYKVINIPDILVYMRVDEGMYNRRGKYSNILYFYKLRKYLKNEEMITFYEQVIGNIVMTINIIAPNSIRKILYQKILHRNMKMNDKE</sequence>
<dbReference type="PANTHER" id="PTHR43685:SF5">
    <property type="entry name" value="GLYCOSYLTRANSFERASE EPSE-RELATED"/>
    <property type="match status" value="1"/>
</dbReference>
<organism evidence="5 6">
    <name type="scientific">Limosilactobacillus reuteri</name>
    <name type="common">Lactobacillus reuteri</name>
    <dbReference type="NCBI Taxonomy" id="1598"/>
    <lineage>
        <taxon>Bacteria</taxon>
        <taxon>Bacillati</taxon>
        <taxon>Bacillota</taxon>
        <taxon>Bacilli</taxon>
        <taxon>Lactobacillales</taxon>
        <taxon>Lactobacillaceae</taxon>
        <taxon>Limosilactobacillus</taxon>
    </lineage>
</organism>
<gene>
    <name evidence="5" type="ORF">LRLP16767_LR202_02199</name>
</gene>
<accession>A0A0U5K1Z1</accession>
<proteinExistence type="inferred from homology"/>
<dbReference type="InterPro" id="IPR050834">
    <property type="entry name" value="Glycosyltransf_2"/>
</dbReference>
<dbReference type="SUPFAM" id="SSF53448">
    <property type="entry name" value="Nucleotide-diphospho-sugar transferases"/>
    <property type="match status" value="1"/>
</dbReference>
<dbReference type="PANTHER" id="PTHR43685">
    <property type="entry name" value="GLYCOSYLTRANSFERASE"/>
    <property type="match status" value="1"/>
</dbReference>
<protein>
    <submittedName>
        <fullName evidence="5">Glycosyl transferase, family 2</fullName>
    </submittedName>
</protein>
<dbReference type="Proteomes" id="UP000235484">
    <property type="component" value="Unassembled WGS sequence"/>
</dbReference>
<evidence type="ECO:0000256" key="2">
    <source>
        <dbReference type="ARBA" id="ARBA00022676"/>
    </source>
</evidence>
<dbReference type="Gene3D" id="3.90.550.10">
    <property type="entry name" value="Spore Coat Polysaccharide Biosynthesis Protein SpsA, Chain A"/>
    <property type="match status" value="1"/>
</dbReference>
<evidence type="ECO:0000259" key="4">
    <source>
        <dbReference type="Pfam" id="PF00535"/>
    </source>
</evidence>
<evidence type="ECO:0000256" key="1">
    <source>
        <dbReference type="ARBA" id="ARBA00006739"/>
    </source>
</evidence>
<dbReference type="GO" id="GO:0016757">
    <property type="term" value="F:glycosyltransferase activity"/>
    <property type="evidence" value="ECO:0007669"/>
    <property type="project" value="UniProtKB-KW"/>
</dbReference>
<dbReference type="Pfam" id="PF00535">
    <property type="entry name" value="Glycos_transf_2"/>
    <property type="match status" value="1"/>
</dbReference>
<dbReference type="AlphaFoldDB" id="A0A0U5K1Z1"/>
<keyword evidence="3 5" id="KW-0808">Transferase</keyword>
<dbReference type="EMBL" id="LN887688">
    <property type="protein sequence ID" value="CUR42565.1"/>
    <property type="molecule type" value="Genomic_DNA"/>
</dbReference>
<feature type="domain" description="Glycosyltransferase 2-like" evidence="4">
    <location>
        <begin position="13"/>
        <end position="180"/>
    </location>
</feature>
<dbReference type="InterPro" id="IPR029044">
    <property type="entry name" value="Nucleotide-diphossugar_trans"/>
</dbReference>
<dbReference type="InterPro" id="IPR001173">
    <property type="entry name" value="Glyco_trans_2-like"/>
</dbReference>
<comment type="similarity">
    <text evidence="1">Belongs to the glycosyltransferase 2 family.</text>
</comment>
<keyword evidence="2" id="KW-0328">Glycosyltransferase</keyword>